<dbReference type="PANTHER" id="PTHR42897">
    <property type="entry name" value="PYRUVATE SYNTHASE SUBUNIT PORB"/>
    <property type="match status" value="1"/>
</dbReference>
<dbReference type="OrthoDB" id="9804603at2"/>
<sequence>MSKGLFKISPGFEDVMPAEYKELVTNGPYGRDLGISDLGTFKELIEEHPLCAGCAEALALRLILASLPNPEDTVIVGSTGCSSLLFPQVAVQNIHSLFGNQNAVATGLKRALRLRFPDKVKDVAVIAGDGATVDIGLDMVMQSWFRRELITTIMLDNEVYANTGGQESGMSPQGAVLNMAPLGKKFPKVNLPEIAREAGCAYVATISPALPRRLGKVVRRAILVAREIGPSYVQIFCPCPTNFKWPSAQVLQKIRDRQKEGIFKVREYVSPEAEAYLARLEVVKQHDEEQ</sequence>
<reference evidence="4" key="1">
    <citation type="submission" date="2007-10" db="EMBL/GenBank/DDBJ databases">
        <title>Complete sequence of chromosome of Desulforudis audaxviator MP104C.</title>
        <authorList>
            <person name="Copeland A."/>
            <person name="Lucas S."/>
            <person name="Lapidus A."/>
            <person name="Barry K."/>
            <person name="Glavina del Rio T."/>
            <person name="Dalin E."/>
            <person name="Tice H."/>
            <person name="Bruce D."/>
            <person name="Pitluck S."/>
            <person name="Lowry S.R."/>
            <person name="Larimer F."/>
            <person name="Land M.L."/>
            <person name="Hauser L."/>
            <person name="Kyrpides N."/>
            <person name="Ivanova N.N."/>
            <person name="Richardson P."/>
        </authorList>
    </citation>
    <scope>NUCLEOTIDE SEQUENCE [LARGE SCALE GENOMIC DNA]</scope>
    <source>
        <strain evidence="4">MP104C</strain>
    </source>
</reference>
<evidence type="ECO:0000256" key="1">
    <source>
        <dbReference type="ARBA" id="ARBA00023002"/>
    </source>
</evidence>
<dbReference type="InterPro" id="IPR029061">
    <property type="entry name" value="THDP-binding"/>
</dbReference>
<dbReference type="STRING" id="477974.Daud_1965"/>
<name>B1I5X6_DESAP</name>
<keyword evidence="4" id="KW-1185">Reference proteome</keyword>
<protein>
    <submittedName>
        <fullName evidence="3">Thiamine pyrophosphate enzyme domain protein TPP-binding</fullName>
    </submittedName>
</protein>
<evidence type="ECO:0000313" key="3">
    <source>
        <dbReference type="EMBL" id="ACA60456.1"/>
    </source>
</evidence>
<dbReference type="HOGENOM" id="CLU_084782_0_0_9"/>
<accession>B1I5X6</accession>
<evidence type="ECO:0000313" key="4">
    <source>
        <dbReference type="Proteomes" id="UP000008544"/>
    </source>
</evidence>
<dbReference type="Proteomes" id="UP000008544">
    <property type="component" value="Chromosome"/>
</dbReference>
<keyword evidence="1" id="KW-0560">Oxidoreductase</keyword>
<dbReference type="eggNOG" id="COG1013">
    <property type="taxonomic scope" value="Bacteria"/>
</dbReference>
<dbReference type="PANTHER" id="PTHR42897:SF2">
    <property type="entry name" value="PYRUVATE SYNTHASE SUBUNIT PORB"/>
    <property type="match status" value="1"/>
</dbReference>
<dbReference type="GO" id="GO:0030976">
    <property type="term" value="F:thiamine pyrophosphate binding"/>
    <property type="evidence" value="ECO:0007669"/>
    <property type="project" value="InterPro"/>
</dbReference>
<feature type="domain" description="Thiamine pyrophosphate enzyme TPP-binding" evidence="2">
    <location>
        <begin position="88"/>
        <end position="234"/>
    </location>
</feature>
<reference evidence="3 4" key="2">
    <citation type="journal article" date="2008" name="Science">
        <title>Environmental genomics reveals a single-species ecosystem deep within Earth.</title>
        <authorList>
            <person name="Chivian D."/>
            <person name="Brodie E.L."/>
            <person name="Alm E.J."/>
            <person name="Culley D.E."/>
            <person name="Dehal P.S."/>
            <person name="Desantis T.Z."/>
            <person name="Gihring T.M."/>
            <person name="Lapidus A."/>
            <person name="Lin L.H."/>
            <person name="Lowry S.R."/>
            <person name="Moser D.P."/>
            <person name="Richardson P.M."/>
            <person name="Southam G."/>
            <person name="Wanger G."/>
            <person name="Pratt L.M."/>
            <person name="Andersen G.L."/>
            <person name="Hazen T.C."/>
            <person name="Brockman F.J."/>
            <person name="Arkin A.P."/>
            <person name="Onstott T.C."/>
        </authorList>
    </citation>
    <scope>NUCLEOTIDE SEQUENCE [LARGE SCALE GENOMIC DNA]</scope>
    <source>
        <strain evidence="3 4">MP104C</strain>
    </source>
</reference>
<evidence type="ECO:0000259" key="2">
    <source>
        <dbReference type="Pfam" id="PF02775"/>
    </source>
</evidence>
<dbReference type="InterPro" id="IPR051479">
    <property type="entry name" value="PorB-like"/>
</dbReference>
<dbReference type="KEGG" id="dau:Daud_1965"/>
<gene>
    <name evidence="3" type="ordered locus">Daud_1965</name>
</gene>
<dbReference type="SUPFAM" id="SSF52518">
    <property type="entry name" value="Thiamin diphosphate-binding fold (THDP-binding)"/>
    <property type="match status" value="1"/>
</dbReference>
<dbReference type="Gene3D" id="3.40.50.970">
    <property type="match status" value="2"/>
</dbReference>
<organism evidence="3 4">
    <name type="scientific">Desulforudis audaxviator (strain MP104C)</name>
    <dbReference type="NCBI Taxonomy" id="477974"/>
    <lineage>
        <taxon>Bacteria</taxon>
        <taxon>Bacillati</taxon>
        <taxon>Bacillota</taxon>
        <taxon>Clostridia</taxon>
        <taxon>Thermoanaerobacterales</taxon>
        <taxon>Candidatus Desulforudaceae</taxon>
        <taxon>Candidatus Desulforudis</taxon>
    </lineage>
</organism>
<dbReference type="Pfam" id="PF02775">
    <property type="entry name" value="TPP_enzyme_C"/>
    <property type="match status" value="1"/>
</dbReference>
<dbReference type="RefSeq" id="WP_012303031.1">
    <property type="nucleotide sequence ID" value="NC_010424.1"/>
</dbReference>
<dbReference type="InterPro" id="IPR011766">
    <property type="entry name" value="TPP_enzyme_TPP-bd"/>
</dbReference>
<proteinExistence type="predicted"/>
<dbReference type="GO" id="GO:0016491">
    <property type="term" value="F:oxidoreductase activity"/>
    <property type="evidence" value="ECO:0007669"/>
    <property type="project" value="UniProtKB-KW"/>
</dbReference>
<dbReference type="AlphaFoldDB" id="B1I5X6"/>
<dbReference type="EMBL" id="CP000860">
    <property type="protein sequence ID" value="ACA60456.1"/>
    <property type="molecule type" value="Genomic_DNA"/>
</dbReference>